<dbReference type="AlphaFoldDB" id="D2V610"/>
<dbReference type="EMBL" id="GG738853">
    <property type="protein sequence ID" value="EFC47742.1"/>
    <property type="molecule type" value="Genomic_DNA"/>
</dbReference>
<keyword evidence="2" id="KW-1185">Reference proteome</keyword>
<dbReference type="InParanoid" id="D2V610"/>
<dbReference type="OrthoDB" id="10665704at2759"/>
<evidence type="ECO:0000313" key="1">
    <source>
        <dbReference type="EMBL" id="EFC47742.1"/>
    </source>
</evidence>
<sequence length="557" mass="64363">MSIHAFITLGDFQMHNYPEITSVDSSPAKNWSNIDHSHQEYYSLSNIINFNSNTSETFADAHHQEFNYHYHHHQEENNYQCRTTRAINKTRIIPFTDKDGSINNRSNIGSMEEFPSSPSSSAHLQPISYLSSSESWNYSSSTISTEENCLDDYRVESPTSYSYSTNTEEEEDCNDSCFASSSTSFYYTTSNESLSAVSSIVSLEELSNTMPIQKNSSNSNFVQSGDSFEDLSILNDSDIMVREEEDWMCLLFQDGLRMIDIESREWILEQVDFDQDWQYVACSNVYSKKKSTNSQLERTNVSMNLKNLKDYIDWKECKQVTHVNKYSKFAKTAGNIQYYKPAQPIVKKSKLSKGVMDFVSSENFGMATMLVCPPLILAHWYAVYQKESIELNSAQYFESEWVFNNREQCLESVAILKSYPKYIQKHINRYSQEELDKVFPKKIISKRIAYDYIRKHGFNIEKVESKTGSTTPTFCIKCGSEILIEFISSFQFCLNLIKLFTFMSVSFISRTMALSVNILYEQLRRVNEETSHNEEPLQSSPDGEAILYHTKLIYSCE</sequence>
<proteinExistence type="predicted"/>
<organism evidence="2">
    <name type="scientific">Naegleria gruberi</name>
    <name type="common">Amoeba</name>
    <dbReference type="NCBI Taxonomy" id="5762"/>
    <lineage>
        <taxon>Eukaryota</taxon>
        <taxon>Discoba</taxon>
        <taxon>Heterolobosea</taxon>
        <taxon>Tetramitia</taxon>
        <taxon>Eutetramitia</taxon>
        <taxon>Vahlkampfiidae</taxon>
        <taxon>Naegleria</taxon>
    </lineage>
</organism>
<dbReference type="GeneID" id="8849372"/>
<reference evidence="1 2" key="1">
    <citation type="journal article" date="2010" name="Cell">
        <title>The genome of Naegleria gruberi illuminates early eukaryotic versatility.</title>
        <authorList>
            <person name="Fritz-Laylin L.K."/>
            <person name="Prochnik S.E."/>
            <person name="Ginger M.L."/>
            <person name="Dacks J.B."/>
            <person name="Carpenter M.L."/>
            <person name="Field M.C."/>
            <person name="Kuo A."/>
            <person name="Paredez A."/>
            <person name="Chapman J."/>
            <person name="Pham J."/>
            <person name="Shu S."/>
            <person name="Neupane R."/>
            <person name="Cipriano M."/>
            <person name="Mancuso J."/>
            <person name="Tu H."/>
            <person name="Salamov A."/>
            <person name="Lindquist E."/>
            <person name="Shapiro H."/>
            <person name="Lucas S."/>
            <person name="Grigoriev I.V."/>
            <person name="Cande W.Z."/>
            <person name="Fulton C."/>
            <person name="Rokhsar D.S."/>
            <person name="Dawson S.C."/>
        </authorList>
    </citation>
    <scope>NUCLEOTIDE SEQUENCE [LARGE SCALE GENOMIC DNA]</scope>
    <source>
        <strain evidence="1 2">NEG-M</strain>
    </source>
</reference>
<evidence type="ECO:0000313" key="2">
    <source>
        <dbReference type="Proteomes" id="UP000006671"/>
    </source>
</evidence>
<dbReference type="Proteomes" id="UP000006671">
    <property type="component" value="Unassembled WGS sequence"/>
</dbReference>
<dbReference type="KEGG" id="ngr:NAEGRDRAFT_64271"/>
<accession>D2V610</accession>
<protein>
    <submittedName>
        <fullName evidence="1">Predicted protein</fullName>
    </submittedName>
</protein>
<dbReference type="RefSeq" id="XP_002680486.1">
    <property type="nucleotide sequence ID" value="XM_002680440.1"/>
</dbReference>
<name>D2V610_NAEGR</name>
<gene>
    <name evidence="1" type="ORF">NAEGRDRAFT_64271</name>
</gene>
<dbReference type="VEuPathDB" id="AmoebaDB:NAEGRDRAFT_64271"/>